<protein>
    <submittedName>
        <fullName evidence="2">Uncharacterized protein</fullName>
    </submittedName>
</protein>
<keyword evidence="3" id="KW-1185">Reference proteome</keyword>
<feature type="transmembrane region" description="Helical" evidence="1">
    <location>
        <begin position="87"/>
        <end position="107"/>
    </location>
</feature>
<keyword evidence="1" id="KW-0472">Membrane</keyword>
<dbReference type="OrthoDB" id="9951506at2"/>
<gene>
    <name evidence="2" type="ORF">SAMN04488554_3138</name>
</gene>
<dbReference type="AlphaFoldDB" id="A0A1H5M5S4"/>
<accession>A0A1H5M5S4</accession>
<dbReference type="STRING" id="648782.SAMN04488554_3138"/>
<feature type="transmembrane region" description="Helical" evidence="1">
    <location>
        <begin position="113"/>
        <end position="129"/>
    </location>
</feature>
<dbReference type="EMBL" id="FNTX01000002">
    <property type="protein sequence ID" value="SEE84011.1"/>
    <property type="molecule type" value="Genomic_DNA"/>
</dbReference>
<keyword evidence="1" id="KW-1133">Transmembrane helix</keyword>
<organism evidence="2 3">
    <name type="scientific">Ruania alba</name>
    <dbReference type="NCBI Taxonomy" id="648782"/>
    <lineage>
        <taxon>Bacteria</taxon>
        <taxon>Bacillati</taxon>
        <taxon>Actinomycetota</taxon>
        <taxon>Actinomycetes</taxon>
        <taxon>Micrococcales</taxon>
        <taxon>Ruaniaceae</taxon>
        <taxon>Ruania</taxon>
    </lineage>
</organism>
<evidence type="ECO:0000313" key="2">
    <source>
        <dbReference type="EMBL" id="SEE84011.1"/>
    </source>
</evidence>
<feature type="transmembrane region" description="Helical" evidence="1">
    <location>
        <begin position="12"/>
        <end position="38"/>
    </location>
</feature>
<proteinExistence type="predicted"/>
<dbReference type="RefSeq" id="WP_089773980.1">
    <property type="nucleotide sequence ID" value="NZ_FNTX01000002.1"/>
</dbReference>
<feature type="transmembrane region" description="Helical" evidence="1">
    <location>
        <begin position="58"/>
        <end position="80"/>
    </location>
</feature>
<evidence type="ECO:0000256" key="1">
    <source>
        <dbReference type="SAM" id="Phobius"/>
    </source>
</evidence>
<reference evidence="3" key="1">
    <citation type="submission" date="2016-10" db="EMBL/GenBank/DDBJ databases">
        <authorList>
            <person name="Varghese N."/>
            <person name="Submissions S."/>
        </authorList>
    </citation>
    <scope>NUCLEOTIDE SEQUENCE [LARGE SCALE GENOMIC DNA]</scope>
    <source>
        <strain evidence="3">DSM 21368</strain>
    </source>
</reference>
<evidence type="ECO:0000313" key="3">
    <source>
        <dbReference type="Proteomes" id="UP000199220"/>
    </source>
</evidence>
<keyword evidence="1" id="KW-0812">Transmembrane</keyword>
<name>A0A1H5M5S4_9MICO</name>
<dbReference type="Proteomes" id="UP000199220">
    <property type="component" value="Unassembled WGS sequence"/>
</dbReference>
<sequence length="137" mass="14058">MTQPTRDQPVRPGGITAAVAMTILGSALMTVVGAGFVALGSVTPDQLSVLGTRAGTMVPFLGGALLVSAAAAITLAALVLRRRRGALYSLLALGLLVMFGCVLAVVYDVGGPQAIGPILWIGVASGLLWQHRTWFSD</sequence>